<evidence type="ECO:0008006" key="4">
    <source>
        <dbReference type="Google" id="ProtNLM"/>
    </source>
</evidence>
<dbReference type="EMBL" id="QXIU01000165">
    <property type="protein sequence ID" value="RIE09673.1"/>
    <property type="molecule type" value="Genomic_DNA"/>
</dbReference>
<gene>
    <name evidence="2" type="ORF">SMC5_06830</name>
</gene>
<protein>
    <recommendedName>
        <fullName evidence="4">Bacterial repeat domain-containing protein</fullName>
    </recommendedName>
</protein>
<sequence>MYRRTIQRLLCAYLIALLGLVTVGCAPHSTSSNLLPPQADNPRDYEEIEVFTAAVDDPADEHTLYSRPLNWRSTGDKGTKWCTVDPSIGILRVGWAHNAEYHAGWAYFMPGVPNSKILSPYVSAPLYACDATGNVVKIIDPATLPGITMYDFSVSPDGRFVMLYDEDKDGGGILALHIWSVEQEKIIALFYADDSEAPASGKKQKELTETHLTWDTPAGYGYWHEVAASGQPSSYTYTAVAIGDEPMAGVESYAVIQFMGDAAKNATIKRYPVSTGVYILDLSLQMLDPATNMVAYDDYPHFIEYGKELFDFDRAQTPTHLFLYNVTTGTNTCIDELPACYFLPQWTGADTLEYNVRSDPVVRTDPPSPEPPNIYVSRRYVSLLTRSDCLPIVYSVTSSGGEEEYHYAIIDLTTMKLFKDTGTLATSKTAGTLKGWLFFPKIAPWHLYSESTEGTTTRLKPAAGTTVTSTTFKVGNKLYSGNQKFTPSQSLLDAVTDISGEITDPGIVRVIECTPSSSSKPGIQCAVDKIEGGSKEYPWFYTRYTFLYKGTTDCQIEFRQNQKSITTLCRNPKAGAAPSIIADTLTGVNNLFVPVTPKFNPAFIGWSPDSKTTTLTTAFLSPG</sequence>
<keyword evidence="1" id="KW-0732">Signal</keyword>
<evidence type="ECO:0000313" key="2">
    <source>
        <dbReference type="EMBL" id="RIE09673.1"/>
    </source>
</evidence>
<feature type="signal peptide" evidence="1">
    <location>
        <begin position="1"/>
        <end position="26"/>
    </location>
</feature>
<dbReference type="AlphaFoldDB" id="A0A398D4A4"/>
<dbReference type="Proteomes" id="UP000266489">
    <property type="component" value="Unassembled WGS sequence"/>
</dbReference>
<dbReference type="SUPFAM" id="SSF82171">
    <property type="entry name" value="DPP6 N-terminal domain-like"/>
    <property type="match status" value="1"/>
</dbReference>
<feature type="chain" id="PRO_5017234121" description="Bacterial repeat domain-containing protein" evidence="1">
    <location>
        <begin position="27"/>
        <end position="623"/>
    </location>
</feature>
<evidence type="ECO:0000313" key="3">
    <source>
        <dbReference type="Proteomes" id="UP000266489"/>
    </source>
</evidence>
<dbReference type="OrthoDB" id="9790815at2"/>
<reference evidence="2 3" key="1">
    <citation type="submission" date="2018-09" db="EMBL/GenBank/DDBJ databases">
        <title>Discovery and Ecogenomic Context for Candidatus Cryosericales, a Global Caldiserica Order Active in Thawing Permafrost.</title>
        <authorList>
            <person name="Martinez M.A."/>
            <person name="Woodcroft B.J."/>
            <person name="Ignacio Espinoza J.C."/>
            <person name="Zayed A."/>
            <person name="Singleton C.M."/>
            <person name="Boyd J."/>
            <person name="Li Y.-F."/>
            <person name="Purvine S."/>
            <person name="Maughan H."/>
            <person name="Hodgkins S.B."/>
            <person name="Anderson D."/>
            <person name="Sederholm M."/>
            <person name="Temperton B."/>
            <person name="Saleska S.R."/>
            <person name="Tyson G.W."/>
            <person name="Rich V.I."/>
        </authorList>
    </citation>
    <scope>NUCLEOTIDE SEQUENCE [LARGE SCALE GENOMIC DNA]</scope>
    <source>
        <strain evidence="2 3">SMC5</strain>
    </source>
</reference>
<proteinExistence type="predicted"/>
<organism evidence="2 3">
    <name type="scientific">Candidatus Cryosericum odellii</name>
    <dbReference type="NCBI Taxonomy" id="2290917"/>
    <lineage>
        <taxon>Bacteria</taxon>
        <taxon>Pseudomonadati</taxon>
        <taxon>Caldisericota/Cryosericota group</taxon>
        <taxon>Candidatus Cryosericota</taxon>
        <taxon>Candidatus Cryosericia</taxon>
        <taxon>Candidatus Cryosericales</taxon>
        <taxon>Candidatus Cryosericaceae</taxon>
        <taxon>Candidatus Cryosericum</taxon>
    </lineage>
</organism>
<comment type="caution">
    <text evidence="2">The sequence shown here is derived from an EMBL/GenBank/DDBJ whole genome shotgun (WGS) entry which is preliminary data.</text>
</comment>
<accession>A0A398D4A4</accession>
<dbReference type="PROSITE" id="PS51257">
    <property type="entry name" value="PROKAR_LIPOPROTEIN"/>
    <property type="match status" value="1"/>
</dbReference>
<evidence type="ECO:0000256" key="1">
    <source>
        <dbReference type="SAM" id="SignalP"/>
    </source>
</evidence>
<dbReference type="RefSeq" id="WP_119120115.1">
    <property type="nucleotide sequence ID" value="NZ_QXIU01000165.1"/>
</dbReference>
<name>A0A398D4A4_9BACT</name>